<evidence type="ECO:0000313" key="3">
    <source>
        <dbReference type="Proteomes" id="UP000624244"/>
    </source>
</evidence>
<dbReference type="EMBL" id="WNKQ01000013">
    <property type="protein sequence ID" value="KAF5847312.1"/>
    <property type="molecule type" value="Genomic_DNA"/>
</dbReference>
<sequence>MCPPSELASAAVRDAGGALDHYPFEASLDTLISKAAYTHAAIILHPSILNHSIRVFKYADEIAKHTSSKYFTDPHQRDLLLTACLLHDIGTTQEYNGPQRFEVEGADAAVKHLSQFGVSKEDAHCVWTAIACHTSPGIAERIGELSRIVRIAVVTDFRRDVTEWSTLEAMRERLEVQHERVGIEKVLGDAVVEQAKMDPRKAPKASWPYAMYAASLAEPDWDGVNKAF</sequence>
<dbReference type="AlphaFoldDB" id="A0A8H5ZDP4"/>
<dbReference type="CDD" id="cd00077">
    <property type="entry name" value="HDc"/>
    <property type="match status" value="1"/>
</dbReference>
<accession>A0A8H5ZDP4</accession>
<dbReference type="Gene3D" id="1.10.3210.10">
    <property type="entry name" value="Hypothetical protein af1432"/>
    <property type="match status" value="1"/>
</dbReference>
<evidence type="ECO:0000313" key="2">
    <source>
        <dbReference type="EMBL" id="KAF5847312.1"/>
    </source>
</evidence>
<dbReference type="Pfam" id="PF01966">
    <property type="entry name" value="HD"/>
    <property type="match status" value="1"/>
</dbReference>
<proteinExistence type="predicted"/>
<gene>
    <name evidence="2" type="ORF">GGP41_000023</name>
</gene>
<dbReference type="InterPro" id="IPR006674">
    <property type="entry name" value="HD_domain"/>
</dbReference>
<organism evidence="2 3">
    <name type="scientific">Cochliobolus sativus</name>
    <name type="common">Common root rot and spot blotch fungus</name>
    <name type="synonym">Bipolaris sorokiniana</name>
    <dbReference type="NCBI Taxonomy" id="45130"/>
    <lineage>
        <taxon>Eukaryota</taxon>
        <taxon>Fungi</taxon>
        <taxon>Dikarya</taxon>
        <taxon>Ascomycota</taxon>
        <taxon>Pezizomycotina</taxon>
        <taxon>Dothideomycetes</taxon>
        <taxon>Pleosporomycetidae</taxon>
        <taxon>Pleosporales</taxon>
        <taxon>Pleosporineae</taxon>
        <taxon>Pleosporaceae</taxon>
        <taxon>Bipolaris</taxon>
    </lineage>
</organism>
<comment type="caution">
    <text evidence="2">The sequence shown here is derived from an EMBL/GenBank/DDBJ whole genome shotgun (WGS) entry which is preliminary data.</text>
</comment>
<dbReference type="InterPro" id="IPR003607">
    <property type="entry name" value="HD/PDEase_dom"/>
</dbReference>
<dbReference type="SMART" id="SM00471">
    <property type="entry name" value="HDc"/>
    <property type="match status" value="1"/>
</dbReference>
<dbReference type="PANTHER" id="PTHR35569">
    <property type="entry name" value="CYANAMIDE HYDRATASE DDI2-RELATED"/>
    <property type="match status" value="1"/>
</dbReference>
<name>A0A8H5ZDP4_COCSA</name>
<dbReference type="PANTHER" id="PTHR35569:SF1">
    <property type="entry name" value="CYANAMIDE HYDRATASE DDI2-RELATED"/>
    <property type="match status" value="1"/>
</dbReference>
<evidence type="ECO:0000259" key="1">
    <source>
        <dbReference type="SMART" id="SM00471"/>
    </source>
</evidence>
<dbReference type="Proteomes" id="UP000624244">
    <property type="component" value="Unassembled WGS sequence"/>
</dbReference>
<protein>
    <recommendedName>
        <fullName evidence="1">HD/PDEase domain-containing protein</fullName>
    </recommendedName>
</protein>
<feature type="domain" description="HD/PDEase" evidence="1">
    <location>
        <begin position="44"/>
        <end position="167"/>
    </location>
</feature>
<dbReference type="SUPFAM" id="SSF109604">
    <property type="entry name" value="HD-domain/PDEase-like"/>
    <property type="match status" value="1"/>
</dbReference>
<reference evidence="2" key="1">
    <citation type="submission" date="2019-11" db="EMBL/GenBank/DDBJ databases">
        <title>Bipolaris sorokiniana Genome sequencing.</title>
        <authorList>
            <person name="Wang H."/>
        </authorList>
    </citation>
    <scope>NUCLEOTIDE SEQUENCE</scope>
</reference>